<accession>L0DP60</accession>
<reference evidence="2 3" key="1">
    <citation type="submission" date="2012-02" db="EMBL/GenBank/DDBJ databases">
        <title>Complete sequence of chromosome of Singulisphaera acidiphila DSM 18658.</title>
        <authorList>
            <consortium name="US DOE Joint Genome Institute (JGI-PGF)"/>
            <person name="Lucas S."/>
            <person name="Copeland A."/>
            <person name="Lapidus A."/>
            <person name="Glavina del Rio T."/>
            <person name="Dalin E."/>
            <person name="Tice H."/>
            <person name="Bruce D."/>
            <person name="Goodwin L."/>
            <person name="Pitluck S."/>
            <person name="Peters L."/>
            <person name="Ovchinnikova G."/>
            <person name="Chertkov O."/>
            <person name="Kyrpides N."/>
            <person name="Mavromatis K."/>
            <person name="Ivanova N."/>
            <person name="Brettin T."/>
            <person name="Detter J.C."/>
            <person name="Han C."/>
            <person name="Larimer F."/>
            <person name="Land M."/>
            <person name="Hauser L."/>
            <person name="Markowitz V."/>
            <person name="Cheng J.-F."/>
            <person name="Hugenholtz P."/>
            <person name="Woyke T."/>
            <person name="Wu D."/>
            <person name="Tindall B."/>
            <person name="Pomrenke H."/>
            <person name="Brambilla E."/>
            <person name="Klenk H.-P."/>
            <person name="Eisen J.A."/>
        </authorList>
    </citation>
    <scope>NUCLEOTIDE SEQUENCE [LARGE SCALE GENOMIC DNA]</scope>
    <source>
        <strain evidence="3">ATCC BAA-1392 / DSM 18658 / VKM B-2454 / MOB10</strain>
    </source>
</reference>
<keyword evidence="1" id="KW-0812">Transmembrane</keyword>
<dbReference type="EMBL" id="CP003364">
    <property type="protein sequence ID" value="AGA30456.1"/>
    <property type="molecule type" value="Genomic_DNA"/>
</dbReference>
<evidence type="ECO:0000313" key="3">
    <source>
        <dbReference type="Proteomes" id="UP000010798"/>
    </source>
</evidence>
<dbReference type="eggNOG" id="ENOG5033I3J">
    <property type="taxonomic scope" value="Bacteria"/>
</dbReference>
<evidence type="ECO:0000313" key="2">
    <source>
        <dbReference type="EMBL" id="AGA30456.1"/>
    </source>
</evidence>
<keyword evidence="1" id="KW-0472">Membrane</keyword>
<dbReference type="HOGENOM" id="CLU_1703065_0_0_0"/>
<dbReference type="OrthoDB" id="291797at2"/>
<dbReference type="AlphaFoldDB" id="L0DP60"/>
<feature type="transmembrane region" description="Helical" evidence="1">
    <location>
        <begin position="21"/>
        <end position="43"/>
    </location>
</feature>
<dbReference type="RefSeq" id="WP_015249539.1">
    <property type="nucleotide sequence ID" value="NC_019892.1"/>
</dbReference>
<keyword evidence="1" id="KW-1133">Transmembrane helix</keyword>
<sequence length="154" mass="17170">MKSVRRARTFEPRERGLRLRRGSITVFVLVCLVAITMVCGVLLRIGLAERQRIRAEARRLQAEWLVESGLERAVVQINESKGEYQGEVWEITAAELGGLDSGRVTIAVETPKDEAGGRRRVRVQADYPHDATARVRLSKMLTVAIKSASSSEKP</sequence>
<dbReference type="Proteomes" id="UP000010798">
    <property type="component" value="Chromosome"/>
</dbReference>
<protein>
    <submittedName>
        <fullName evidence="2">Uncharacterized protein</fullName>
    </submittedName>
</protein>
<dbReference type="KEGG" id="saci:Sinac_6376"/>
<gene>
    <name evidence="2" type="ordered locus">Sinac_6376</name>
</gene>
<organism evidence="2 3">
    <name type="scientific">Singulisphaera acidiphila (strain ATCC BAA-1392 / DSM 18658 / VKM B-2454 / MOB10)</name>
    <dbReference type="NCBI Taxonomy" id="886293"/>
    <lineage>
        <taxon>Bacteria</taxon>
        <taxon>Pseudomonadati</taxon>
        <taxon>Planctomycetota</taxon>
        <taxon>Planctomycetia</taxon>
        <taxon>Isosphaerales</taxon>
        <taxon>Isosphaeraceae</taxon>
        <taxon>Singulisphaera</taxon>
    </lineage>
</organism>
<keyword evidence="3" id="KW-1185">Reference proteome</keyword>
<name>L0DP60_SINAD</name>
<dbReference type="STRING" id="886293.Sinac_6376"/>
<evidence type="ECO:0000256" key="1">
    <source>
        <dbReference type="SAM" id="Phobius"/>
    </source>
</evidence>
<proteinExistence type="predicted"/>